<dbReference type="SUPFAM" id="SSF56672">
    <property type="entry name" value="DNA/RNA polymerases"/>
    <property type="match status" value="1"/>
</dbReference>
<dbReference type="RefSeq" id="WP_189375410.1">
    <property type="nucleotide sequence ID" value="NZ_BMYW01000013.1"/>
</dbReference>
<keyword evidence="12" id="KW-1185">Reference proteome</keyword>
<dbReference type="CDD" id="cd03487">
    <property type="entry name" value="RT_Bac_retron_II"/>
    <property type="match status" value="1"/>
</dbReference>
<reference evidence="12" key="1">
    <citation type="journal article" date="2019" name="Int. J. Syst. Evol. Microbiol.">
        <title>The Global Catalogue of Microorganisms (GCM) 10K type strain sequencing project: providing services to taxonomists for standard genome sequencing and annotation.</title>
        <authorList>
            <consortium name="The Broad Institute Genomics Platform"/>
            <consortium name="The Broad Institute Genome Sequencing Center for Infectious Disease"/>
            <person name="Wu L."/>
            <person name="Ma J."/>
        </authorList>
    </citation>
    <scope>NUCLEOTIDE SEQUENCE [LARGE SCALE GENOMIC DNA]</scope>
    <source>
        <strain evidence="12">KCTC 32041</strain>
    </source>
</reference>
<dbReference type="PANTHER" id="PTHR34047">
    <property type="entry name" value="NUCLEAR INTRON MATURASE 1, MITOCHONDRIAL-RELATED"/>
    <property type="match status" value="1"/>
</dbReference>
<dbReference type="InterPro" id="IPR043502">
    <property type="entry name" value="DNA/RNA_pol_sf"/>
</dbReference>
<evidence type="ECO:0000259" key="10">
    <source>
        <dbReference type="PROSITE" id="PS50878"/>
    </source>
</evidence>
<comment type="catalytic activity">
    <reaction evidence="9">
        <text>DNA(n) + a 2'-deoxyribonucleoside 5'-triphosphate = DNA(n+1) + diphosphate</text>
        <dbReference type="Rhea" id="RHEA:22508"/>
        <dbReference type="Rhea" id="RHEA-COMP:17339"/>
        <dbReference type="Rhea" id="RHEA-COMP:17340"/>
        <dbReference type="ChEBI" id="CHEBI:33019"/>
        <dbReference type="ChEBI" id="CHEBI:61560"/>
        <dbReference type="ChEBI" id="CHEBI:173112"/>
        <dbReference type="EC" id="2.7.7.49"/>
    </reaction>
</comment>
<sequence>MRISKKLADELLLDEAELRKFCATAPYRYKKYEIPKRNSDKTRLIAQPSKEVKFMQRLVVKYLRDILPVSRHAMAYESGTSIVKNASIHKNNPYLLKMDFKNFFLSITPSLFFGLMSDGGVEFSDDDKILLSNLLFWKLRRNSPLRLSVGAPSSPFISNVVMYHFDCLMESQCAAMRIRYSRYADDMTFSTRERDALSEMPGFVRSVLKRDYDGKIKVNSEKTIFLSKAKRRTVTGITITNDDTLSVGRDRKRNISAMVHHFSLGKLSAEEVQKLKGYLSFVAAVEPNFIYRMMSKYGNKVIEALFI</sequence>
<evidence type="ECO:0000256" key="2">
    <source>
        <dbReference type="ARBA" id="ARBA00022679"/>
    </source>
</evidence>
<dbReference type="PRINTS" id="PR00866">
    <property type="entry name" value="RNADNAPOLMS"/>
</dbReference>
<evidence type="ECO:0000256" key="8">
    <source>
        <dbReference type="ARBA" id="ARBA00034120"/>
    </source>
</evidence>
<evidence type="ECO:0000313" key="11">
    <source>
        <dbReference type="EMBL" id="GGX99978.1"/>
    </source>
</evidence>
<dbReference type="PANTHER" id="PTHR34047:SF7">
    <property type="entry name" value="RNA-DIRECTED DNA POLYMERASE"/>
    <property type="match status" value="1"/>
</dbReference>
<dbReference type="EMBL" id="BMYW01000013">
    <property type="protein sequence ID" value="GGX99978.1"/>
    <property type="molecule type" value="Genomic_DNA"/>
</dbReference>
<evidence type="ECO:0000256" key="6">
    <source>
        <dbReference type="ARBA" id="ARBA00022918"/>
    </source>
</evidence>
<proteinExistence type="inferred from homology"/>
<gene>
    <name evidence="11" type="ORF">GCM10011290_30010</name>
</gene>
<dbReference type="Pfam" id="PF00078">
    <property type="entry name" value="RVT_1"/>
    <property type="match status" value="1"/>
</dbReference>
<dbReference type="PROSITE" id="PS50878">
    <property type="entry name" value="RT_POL"/>
    <property type="match status" value="1"/>
</dbReference>
<keyword evidence="6 11" id="KW-0695">RNA-directed DNA polymerase</keyword>
<keyword evidence="4" id="KW-0479">Metal-binding</keyword>
<dbReference type="InterPro" id="IPR051083">
    <property type="entry name" value="GrpII_Intron_Splice-Mob/Def"/>
</dbReference>
<evidence type="ECO:0000256" key="7">
    <source>
        <dbReference type="ARBA" id="ARBA00023118"/>
    </source>
</evidence>
<organism evidence="11 12">
    <name type="scientific">Vogesella alkaliphila</name>
    <dbReference type="NCBI Taxonomy" id="1193621"/>
    <lineage>
        <taxon>Bacteria</taxon>
        <taxon>Pseudomonadati</taxon>
        <taxon>Pseudomonadota</taxon>
        <taxon>Betaproteobacteria</taxon>
        <taxon>Neisseriales</taxon>
        <taxon>Chromobacteriaceae</taxon>
        <taxon>Vogesella</taxon>
    </lineage>
</organism>
<keyword evidence="5" id="KW-0460">Magnesium</keyword>
<keyword evidence="2" id="KW-0808">Transferase</keyword>
<evidence type="ECO:0000256" key="3">
    <source>
        <dbReference type="ARBA" id="ARBA00022695"/>
    </source>
</evidence>
<dbReference type="Proteomes" id="UP000600877">
    <property type="component" value="Unassembled WGS sequence"/>
</dbReference>
<comment type="caution">
    <text evidence="11">The sequence shown here is derived from an EMBL/GenBank/DDBJ whole genome shotgun (WGS) entry which is preliminary data.</text>
</comment>
<dbReference type="InterPro" id="IPR000477">
    <property type="entry name" value="RT_dom"/>
</dbReference>
<feature type="domain" description="Reverse transcriptase" evidence="10">
    <location>
        <begin position="15"/>
        <end position="239"/>
    </location>
</feature>
<accession>A0ABQ2Z0N9</accession>
<dbReference type="NCBIfam" id="NF038233">
    <property type="entry name" value="retron_St85_RT"/>
    <property type="match status" value="1"/>
</dbReference>
<evidence type="ECO:0000256" key="4">
    <source>
        <dbReference type="ARBA" id="ARBA00022723"/>
    </source>
</evidence>
<keyword evidence="7" id="KW-0051">Antiviral defense</keyword>
<protein>
    <recommendedName>
        <fullName evidence="1">RNA-directed DNA polymerase</fullName>
        <ecNumber evidence="1">2.7.7.49</ecNumber>
    </recommendedName>
</protein>
<name>A0ABQ2Z0N9_9NEIS</name>
<evidence type="ECO:0000256" key="1">
    <source>
        <dbReference type="ARBA" id="ARBA00012493"/>
    </source>
</evidence>
<evidence type="ECO:0000256" key="5">
    <source>
        <dbReference type="ARBA" id="ARBA00022842"/>
    </source>
</evidence>
<evidence type="ECO:0000256" key="9">
    <source>
        <dbReference type="ARBA" id="ARBA00048173"/>
    </source>
</evidence>
<keyword evidence="3" id="KW-0548">Nucleotidyltransferase</keyword>
<comment type="similarity">
    <text evidence="8">Belongs to the bacterial reverse transcriptase family.</text>
</comment>
<dbReference type="EC" id="2.7.7.49" evidence="1"/>
<dbReference type="InterPro" id="IPR000123">
    <property type="entry name" value="Reverse_transcriptase_msDNA"/>
</dbReference>
<dbReference type="GO" id="GO:0003964">
    <property type="term" value="F:RNA-directed DNA polymerase activity"/>
    <property type="evidence" value="ECO:0007669"/>
    <property type="project" value="UniProtKB-KW"/>
</dbReference>
<evidence type="ECO:0000313" key="12">
    <source>
        <dbReference type="Proteomes" id="UP000600877"/>
    </source>
</evidence>